<evidence type="ECO:0000256" key="3">
    <source>
        <dbReference type="ARBA" id="ARBA00022448"/>
    </source>
</evidence>
<keyword evidence="3 9" id="KW-0813">Transport</keyword>
<comment type="subcellular location">
    <subcellularLocation>
        <location evidence="1 9">Cell inner membrane</location>
        <topology evidence="1 9">Single-pass membrane protein</topology>
    </subcellularLocation>
</comment>
<evidence type="ECO:0000256" key="5">
    <source>
        <dbReference type="ARBA" id="ARBA00022519"/>
    </source>
</evidence>
<evidence type="ECO:0000256" key="8">
    <source>
        <dbReference type="ARBA" id="ARBA00023136"/>
    </source>
</evidence>
<feature type="coiled-coil region" evidence="10">
    <location>
        <begin position="175"/>
        <end position="240"/>
    </location>
</feature>
<dbReference type="InterPro" id="IPR058781">
    <property type="entry name" value="HH_AprE-like"/>
</dbReference>
<evidence type="ECO:0000256" key="9">
    <source>
        <dbReference type="RuleBase" id="RU365093"/>
    </source>
</evidence>
<dbReference type="Gene3D" id="2.40.30.170">
    <property type="match status" value="1"/>
</dbReference>
<evidence type="ECO:0000256" key="1">
    <source>
        <dbReference type="ARBA" id="ARBA00004377"/>
    </source>
</evidence>
<keyword evidence="6 9" id="KW-0812">Transmembrane</keyword>
<evidence type="ECO:0000256" key="10">
    <source>
        <dbReference type="SAM" id="Coils"/>
    </source>
</evidence>
<sequence length="444" mass="48934">MSDADVRSGQESRRQASSLHRVPIGCGLAAIVALFIGCAIWLTFTRLAGLIQASGRIEVDSSRHVIEHPTGGIIDKVYVKSGDHVTRGQVLIRLDADDIRTELAIVEASEFAVQAQRARLQAERDGTERIAYPARLWEAAKHREDVAKLVEGQKAIFEARKQSFAQQRADMARQIQQISAERDGIDTQVSALEREERLIEKELSLRERLKDRGLATSAQILALTREQVSLERQLGALRAQKTQLTVQSGGVVLTASRLQSQRREEIESQLESRNARAIELSARATHLRRELARRTLRAPVNGTVHDVRLRGAHAVLRPAEMAMAIVETGRPLVINARIDPINVDGVAAGQSAILRFPGLSRRISSDLIGKLTRISPDTLTDPVTGESYYQVQVTFDIGQLDTEESSLLVPGMPTEVFLQTEPVSPIRYLLSPFLDFFALGGAAG</sequence>
<proteinExistence type="inferred from homology"/>
<evidence type="ECO:0000313" key="14">
    <source>
        <dbReference type="Proteomes" id="UP000185622"/>
    </source>
</evidence>
<protein>
    <recommendedName>
        <fullName evidence="9">Membrane fusion protein (MFP) family protein</fullName>
    </recommendedName>
</protein>
<comment type="similarity">
    <text evidence="2 9">Belongs to the membrane fusion protein (MFP) (TC 8.A.1) family.</text>
</comment>
<evidence type="ECO:0000256" key="2">
    <source>
        <dbReference type="ARBA" id="ARBA00009477"/>
    </source>
</evidence>
<dbReference type="EMBL" id="CP019437">
    <property type="protein sequence ID" value="AQS46402.1"/>
    <property type="molecule type" value="Genomic_DNA"/>
</dbReference>
<keyword evidence="4 9" id="KW-1003">Cell membrane</keyword>
<dbReference type="InterPro" id="IPR058982">
    <property type="entry name" value="Beta-barrel_AprE"/>
</dbReference>
<dbReference type="InterPro" id="IPR010129">
    <property type="entry name" value="T1SS_HlyD"/>
</dbReference>
<evidence type="ECO:0000256" key="7">
    <source>
        <dbReference type="ARBA" id="ARBA00022989"/>
    </source>
</evidence>
<evidence type="ECO:0000256" key="4">
    <source>
        <dbReference type="ARBA" id="ARBA00022475"/>
    </source>
</evidence>
<dbReference type="PANTHER" id="PTHR30386:SF17">
    <property type="entry name" value="ALKALINE PROTEASE SECRETION PROTEIN APRE"/>
    <property type="match status" value="1"/>
</dbReference>
<keyword evidence="10" id="KW-0175">Coiled coil</keyword>
<dbReference type="Proteomes" id="UP000185622">
    <property type="component" value="Chromosome"/>
</dbReference>
<dbReference type="RefSeq" id="WP_075775434.1">
    <property type="nucleotide sequence ID" value="NZ_CP019437.1"/>
</dbReference>
<keyword evidence="5 9" id="KW-0997">Cell inner membrane</keyword>
<feature type="transmembrane region" description="Helical" evidence="9">
    <location>
        <begin position="21"/>
        <end position="44"/>
    </location>
</feature>
<evidence type="ECO:0000259" key="11">
    <source>
        <dbReference type="Pfam" id="PF25994"/>
    </source>
</evidence>
<keyword evidence="7 9" id="KW-1133">Transmembrane helix</keyword>
<reference evidence="13 14" key="1">
    <citation type="submission" date="2017-01" db="EMBL/GenBank/DDBJ databases">
        <title>The complete genome sequence of a sulfur-oxidizing marine bacterium Thioclava sp. 25B10_4T.</title>
        <authorList>
            <person name="Liu Y."/>
            <person name="Lai Q."/>
            <person name="Shao Z."/>
        </authorList>
    </citation>
    <scope>NUCLEOTIDE SEQUENCE [LARGE SCALE GENOMIC DNA]</scope>
    <source>
        <strain evidence="13 14">25B10_4</strain>
    </source>
</reference>
<dbReference type="NCBIfam" id="TIGR01843">
    <property type="entry name" value="type_I_hlyD"/>
    <property type="match status" value="1"/>
</dbReference>
<evidence type="ECO:0000256" key="6">
    <source>
        <dbReference type="ARBA" id="ARBA00022692"/>
    </source>
</evidence>
<organism evidence="13 14">
    <name type="scientific">Thioclava nitratireducens</name>
    <dbReference type="NCBI Taxonomy" id="1915078"/>
    <lineage>
        <taxon>Bacteria</taxon>
        <taxon>Pseudomonadati</taxon>
        <taxon>Pseudomonadota</taxon>
        <taxon>Alphaproteobacteria</taxon>
        <taxon>Rhodobacterales</taxon>
        <taxon>Paracoccaceae</taxon>
        <taxon>Thioclava</taxon>
    </lineage>
</organism>
<gene>
    <name evidence="13" type="ORF">BMG03_00290</name>
</gene>
<keyword evidence="14" id="KW-1185">Reference proteome</keyword>
<evidence type="ECO:0000313" key="13">
    <source>
        <dbReference type="EMBL" id="AQS46402.1"/>
    </source>
</evidence>
<dbReference type="InterPro" id="IPR011053">
    <property type="entry name" value="Single_hybrid_motif"/>
</dbReference>
<dbReference type="PANTHER" id="PTHR30386">
    <property type="entry name" value="MEMBRANE FUSION SUBUNIT OF EMRAB-TOLC MULTIDRUG EFFLUX PUMP"/>
    <property type="match status" value="1"/>
</dbReference>
<dbReference type="Pfam" id="PF25994">
    <property type="entry name" value="HH_AprE"/>
    <property type="match status" value="1"/>
</dbReference>
<feature type="domain" description="AprE-like beta-barrel" evidence="12">
    <location>
        <begin position="332"/>
        <end position="421"/>
    </location>
</feature>
<name>A0ABM6ICJ2_9RHOB</name>
<dbReference type="PRINTS" id="PR01490">
    <property type="entry name" value="RTXTOXIND"/>
</dbReference>
<dbReference type="Pfam" id="PF26002">
    <property type="entry name" value="Beta-barrel_AprE"/>
    <property type="match status" value="1"/>
</dbReference>
<dbReference type="SUPFAM" id="SSF51230">
    <property type="entry name" value="Single hybrid motif"/>
    <property type="match status" value="1"/>
</dbReference>
<feature type="domain" description="AprE-like long alpha-helical hairpin" evidence="11">
    <location>
        <begin position="100"/>
        <end position="287"/>
    </location>
</feature>
<evidence type="ECO:0000259" key="12">
    <source>
        <dbReference type="Pfam" id="PF26002"/>
    </source>
</evidence>
<dbReference type="InterPro" id="IPR050739">
    <property type="entry name" value="MFP"/>
</dbReference>
<dbReference type="Gene3D" id="2.40.50.100">
    <property type="match status" value="1"/>
</dbReference>
<keyword evidence="8 9" id="KW-0472">Membrane</keyword>
<accession>A0ABM6ICJ2</accession>